<evidence type="ECO:0000313" key="1">
    <source>
        <dbReference type="EMBL" id="DAD69818.1"/>
    </source>
</evidence>
<name>A0A8S5LIN9_9CAUD</name>
<protein>
    <submittedName>
        <fullName evidence="1">PORTAL PROTEIN, 15 PROTEIN, HEAD PROTEIN, TAILED BACTERIOPHAGE, SIPHOVIRIDAE.6A</fullName>
    </submittedName>
</protein>
<reference evidence="1" key="1">
    <citation type="journal article" date="2021" name="Proc. Natl. Acad. Sci. U.S.A.">
        <title>A Catalog of Tens of Thousands of Viruses from Human Metagenomes Reveals Hidden Associations with Chronic Diseases.</title>
        <authorList>
            <person name="Tisza M.J."/>
            <person name="Buck C.B."/>
        </authorList>
    </citation>
    <scope>NUCLEOTIDE SEQUENCE</scope>
    <source>
        <strain evidence="1">CtfYP22</strain>
    </source>
</reference>
<accession>A0A8S5LIN9</accession>
<organism evidence="1">
    <name type="scientific">Siphoviridae sp. ctfYP22</name>
    <dbReference type="NCBI Taxonomy" id="2827584"/>
    <lineage>
        <taxon>Viruses</taxon>
        <taxon>Duplodnaviria</taxon>
        <taxon>Heunggongvirae</taxon>
        <taxon>Uroviricota</taxon>
        <taxon>Caudoviricetes</taxon>
    </lineage>
</organism>
<dbReference type="EMBL" id="BK015856">
    <property type="protein sequence ID" value="DAD69818.1"/>
    <property type="molecule type" value="Genomic_DNA"/>
</dbReference>
<proteinExistence type="predicted"/>
<sequence length="175" mass="18627">MATQTPPNPKYDKNRDLVRGESYSMFIGGLFVPYVKKDDFKFTPQTIEISSKMSGKSPDKLGGRNDWSASIEAYVSNTAGHLSYNALENLAASGKAVPFEICEVTIAEDAAGLRTVTKGAALRKGMVTISDLSKNSTGGEYETFTCTLNGSGPLKDKADKEIGSTEAITAAGITL</sequence>